<gene>
    <name evidence="1" type="ORF">RchiOBHm_Chr6g0247931</name>
</gene>
<proteinExistence type="predicted"/>
<comment type="caution">
    <text evidence="1">The sequence shown here is derived from an EMBL/GenBank/DDBJ whole genome shotgun (WGS) entry which is preliminary data.</text>
</comment>
<accession>A0A2P6PJZ1</accession>
<dbReference type="Proteomes" id="UP000238479">
    <property type="component" value="Chromosome 6"/>
</dbReference>
<protein>
    <submittedName>
        <fullName evidence="1">Uncharacterized protein</fullName>
    </submittedName>
</protein>
<dbReference type="Gramene" id="PRQ22226">
    <property type="protein sequence ID" value="PRQ22226"/>
    <property type="gene ID" value="RchiOBHm_Chr6g0247931"/>
</dbReference>
<dbReference type="AlphaFoldDB" id="A0A2P6PJZ1"/>
<keyword evidence="2" id="KW-1185">Reference proteome</keyword>
<organism evidence="1 2">
    <name type="scientific">Rosa chinensis</name>
    <name type="common">China rose</name>
    <dbReference type="NCBI Taxonomy" id="74649"/>
    <lineage>
        <taxon>Eukaryota</taxon>
        <taxon>Viridiplantae</taxon>
        <taxon>Streptophyta</taxon>
        <taxon>Embryophyta</taxon>
        <taxon>Tracheophyta</taxon>
        <taxon>Spermatophyta</taxon>
        <taxon>Magnoliopsida</taxon>
        <taxon>eudicotyledons</taxon>
        <taxon>Gunneridae</taxon>
        <taxon>Pentapetalae</taxon>
        <taxon>rosids</taxon>
        <taxon>fabids</taxon>
        <taxon>Rosales</taxon>
        <taxon>Rosaceae</taxon>
        <taxon>Rosoideae</taxon>
        <taxon>Rosoideae incertae sedis</taxon>
        <taxon>Rosa</taxon>
    </lineage>
</organism>
<evidence type="ECO:0000313" key="2">
    <source>
        <dbReference type="Proteomes" id="UP000238479"/>
    </source>
</evidence>
<dbReference type="EMBL" id="PDCK01000044">
    <property type="protein sequence ID" value="PRQ22226.1"/>
    <property type="molecule type" value="Genomic_DNA"/>
</dbReference>
<evidence type="ECO:0000313" key="1">
    <source>
        <dbReference type="EMBL" id="PRQ22226.1"/>
    </source>
</evidence>
<sequence length="63" mass="6565">MVLSTSLDCGISRVSSMRTLHLGSWSPTLPFGLCSSSELSSSITSICLADCATPPEANLLFTA</sequence>
<name>A0A2P6PJZ1_ROSCH</name>
<reference evidence="1 2" key="1">
    <citation type="journal article" date="2018" name="Nat. Genet.">
        <title>The Rosa genome provides new insights in the design of modern roses.</title>
        <authorList>
            <person name="Bendahmane M."/>
        </authorList>
    </citation>
    <scope>NUCLEOTIDE SEQUENCE [LARGE SCALE GENOMIC DNA]</scope>
    <source>
        <strain evidence="2">cv. Old Blush</strain>
    </source>
</reference>